<dbReference type="EMBL" id="FR695877">
    <property type="protein sequence ID" value="CBX31636.1"/>
    <property type="molecule type" value="Genomic_DNA"/>
</dbReference>
<dbReference type="PANTHER" id="PTHR12338:SF8">
    <property type="entry name" value="HEME_HEMOPEXIN-BINDING PROTEIN"/>
    <property type="match status" value="1"/>
</dbReference>
<dbReference type="GO" id="GO:0005576">
    <property type="term" value="C:extracellular region"/>
    <property type="evidence" value="ECO:0007669"/>
    <property type="project" value="UniProtKB-SubCell"/>
</dbReference>
<sequence>MKINKKENKYMMRPVIFLLILLMLSGNAFGGPSIPGFYGSVPDFSSVLPTAVPIPLPGGTIDGATIGQPFNNKLVINQNKSKAIIDWQSFNIGKEAWTHFNQQGNTDWVALNRIYDQNPSQIFGKLTADGKVYLINQNGILFGVNSQVNVHSLIASSLNANDDDFLNGALKFKAEDFRAKLGPTRELDTVYDSETNTPGMVSNQGYIETDPLGEVFLIAPVVKNSGTIISPVGQVGLAAGTEVDIYRDTGRSPFFVKIKAGAGEAGNLEAGEAGNLEEGWILTDAGLAGMYGRVVNQNGLIRSITAVKKKGEIELCASDKVSTGANSITSVAVLDSTEKVNESFEFHPGEIRIQGLDPDPGNYDGVKDFEHRGIMEAPSGLISITAVNRVYMEKGSILDISGRWLDMKAEGNIIESQLNSVELRDDYGQKESILNGLKIKFDAYLGSAIGDVSGSLKSRDVTALEQATKGGTITIQGNSVQGQGLEELIIRDGALINFTGGGIRYAAGHVETTKLKTGNQVYDISEAPEYIDYDEVLGLTKIVHERFGITEEYQGLYAGGANKIMNYSGKRVQGDDAGTLKLMAERIILDGTLAGSVNKSPFQTKEEEPTDEQDNQTAIGWKEPSRGIVQLGVNDPDANPLDIDYSLYGVVIRSDVVPLPSGFKPDDSLFGTGTDTNTTYLSSRILNEADLGALTIFINTSFVTEKDAVLSFKPDTEMNVTARVVDHQGEILSSGGSVSLKAVNNVTTGVVPVVGDGRVFLASGSKIDTSGERIDNFEAVSTGTDLVSSGHLEGGTVSLSSETTKGGGVIISKDSLIDVSGGYLIDEKGSVTGGDAGNISIALKSDGKGALVLDGDLKGYSLLGNNSGAISILARQISVVESASLSPVELDIDTQIPAGFVENFVLSQDRFSATGFTNIELMANYDLEVKPGAMLFPSTVKMAQPVVMAKKKDASPVLNYVYNEKKNDNEYVKADPEFMGDSSITLRAGVDDGLSTSGANDKSMIDIGYGSMIGIWPKGTIRMEAPGMRVAGYLDAPGGTIDLKTSGPNMDLVIVSGAVLSASGYNIPESGPVIKGYPVGYKPVAAGEIDLEASQGSLILESGSLVDVSGSKPVKSYAKYSVLGMLPLEYTVAGEPGSLSLGFYNNLVINGTIDAHAGMKGLKGGFLTLSRTHGDKGLMVSSDNIAFFQSLGFDALKMQSKKNIAFSGDANISMGRYLIMDAPEILGFNDQHVSLFSPWVRIINDTEKYDVNSDNPYNMIPAAASPGTGSLSVAADWIDIEGSMALSGFGNVSLTAANDIRVSDKVYNDSNSKFHWSGKIKTPGDLTLKAKRIYPTTLSEFTFLVAGKALILPGSEADNNPVYSAGGSLTIEAASIEHQGFLAAPLGRISLQSTATGGRVYLSENSVTTVAGMDSVKYGILSGEFWQALDRSATSGATVTRDITEVPAKSVEIDGDEVIVKNGALVDLSGGGSVITYEFLSSPMGSENPLSKPGRYVILPDNSVLLPGEAVYLEGGSGVPAGVYSLLPEEYAFLPGAMILTDLSKAGQSYIPGQKLSEEGYPVVTGYATVRGTDVKAINPGGYSIRSAKNVLNEGYFNKWTLAGGNAGSLSITGNTTILDGTFENNAVPGFEKGIITFAGNRIEMGDIAGILPAGFDFNTDIPAELKNKLLIQKDIFKGMDLREIVLGDTERTEVVVLKEGCSIRAEQVTLKAKDEIILRSGAEIHAVSETGNGVASLIVPDPDNDGIAKVTLEHGSLVHASDEVVLDMKTFAYLGEIQVDHSDIKLSDRNDITLVSRVIYFVPETYDIPENLDGCYIRQSSWDKFKTFKKIGIRSDTNINFIGDFNLHAEEMLSLDSSRITGTGADPVIDPVAEVFLRAPVIRLLYSGENPLTDTGLSETGIMNVVADEVRIGRGQVLIDGFSQINIASNKDTIFQGKGSLTTQANLNITAARLTTSYDKDSVGNYQTADFSVNTETGSIGIYSNGVSPVAGIVPGGLLNLNGRSIVVDGLIETSSVGLTLNATGSSDADGIFVTDTGRIINRGSEYGKGGLVELRSEFGKIDLAEKSLIDVSAGAQGDAGSIALFGPKQNVKINGELRGYAVNGGNGGSFYLDTLSLASFNILNEKISAGGFNNDIGVRSRTGDIIIGLSSPVAPQEYVKAKNLKVVSDEGSIFVQQNAYIDVSGDEGGGSVELYGKDAVVLFGGSKINAKGTLTGADGGDVTLGASEGYVVLLSGSEIDVSSGDGGQGGTVYMRAPRSENDVLVYPLGGTIKGASGVYAEAFTIYNDTSITTSDINTWKSQTQTYMNNAGTIRSRLLSGLVLQQNDGSQDTSDKLHFIPGIEIRSAGDLTLANNWDLNTWRFGVEPGVLTFRAGGNLNLNSNLTDMPNINPSPVSSRDSWAINMVAGADLSGADVLAVKKNVGTLAVADNKTVYTESAPLRFASGGNMKVGLGQVLSSSTTWWALKEAFNIGTFDGSIEVNAGGNLTLNGGAILSGTGDIDIRVGQDLLIGKGTGSIPGAILSMGRTAELTTLRYRRQDAGNIYLDVGRNLESLVPLTEYPWDFNYSKRSDGGASDWGPSLNGQGSFGTKATMDIRGIATLGGGDLEINTGGSFRAAAGSFGYVKVVRTLVDTVYNYESDIEGAGDLRLYAGGNVAGRFLVVNGDEDINALGEIIEYSQEGLSSISSVFEGFDTNFKVSGQGDVHIGTILNPTLVSGQNLFLYSDKASASIISALGNVIFNGNSPYVSDTRETILPPTLEIEAAGNINFLSSLTLAPSPAGNLRLIAGGDINGYMQGSSTLERYTILMSDLADAFSKPNPGIGNASWDLIHKNDPVPVDIRAGGDIKGLKLYIPKKTQITAAGNIYDVYLGVQNLNSGDVTLVKAGGDIIFPERGELLQSYDSGFEVAGSGLFMVQAGGSISLGDARVGLRTIGGTINPKLGIDGSALLVAAGFDKDLNEDDTAEFFSNLRDAISQYTKLLTSGNEEKANEVIRKSRAEVISMLGEINKESGGDILMLNSQISAISGETPIFILSNGRIDVGRTTFFKAEEDRANTGIYTAMGGAINIFSAGDVNVNESRIMTFNGGDMTIWADDGVINAGRGSKTVVSASPPTLDPETGQITFNPPAVGSGIRGLGFDPDGEGGPLKANEPGNIYLYANLIDAGEAGIAGNNLFLGSVTVLNAQNISFSGTGLGVPTSTESVNLGSLTGAGALSEVSKLSEQMAGLASEKGEAAQRAEKMLDDFVAKWLDVKFIGFDTVSVE</sequence>
<protein>
    <recommendedName>
        <fullName evidence="5">Filamentous haemagglutinin FhaB/tRNA nuclease CdiA-like TPS domain-containing protein</fullName>
    </recommendedName>
</protein>
<comment type="subcellular location">
    <subcellularLocation>
        <location evidence="1">Secreted</location>
    </subcellularLocation>
</comment>
<proteinExistence type="predicted"/>
<evidence type="ECO:0000256" key="3">
    <source>
        <dbReference type="ARBA" id="ARBA00022729"/>
    </source>
</evidence>
<dbReference type="Pfam" id="PF12545">
    <property type="entry name" value="DUF3739"/>
    <property type="match status" value="1"/>
</dbReference>
<dbReference type="PANTHER" id="PTHR12338">
    <property type="entry name" value="AUTOTRANSPORTER"/>
    <property type="match status" value="1"/>
</dbReference>
<dbReference type="InterPro" id="IPR012334">
    <property type="entry name" value="Pectin_lyas_fold"/>
</dbReference>
<feature type="domain" description="Filamentous haemagglutinin FhaB/tRNA nuclease CdiA-like TPS" evidence="5">
    <location>
        <begin position="56"/>
        <end position="164"/>
    </location>
</feature>
<gene>
    <name evidence="6" type="ORF">N47_E51480</name>
</gene>
<feature type="region of interest" description="Disordered" evidence="4">
    <location>
        <begin position="598"/>
        <end position="618"/>
    </location>
</feature>
<evidence type="ECO:0000256" key="2">
    <source>
        <dbReference type="ARBA" id="ARBA00022525"/>
    </source>
</evidence>
<dbReference type="SUPFAM" id="SSF51126">
    <property type="entry name" value="Pectin lyase-like"/>
    <property type="match status" value="1"/>
</dbReference>
<dbReference type="InterPro" id="IPR050909">
    <property type="entry name" value="Bact_Autotransporter_VF"/>
</dbReference>
<keyword evidence="3" id="KW-0732">Signal</keyword>
<dbReference type="InterPro" id="IPR008638">
    <property type="entry name" value="FhaB/CdiA-like_TPS"/>
</dbReference>
<evidence type="ECO:0000313" key="6">
    <source>
        <dbReference type="EMBL" id="CBX31636.1"/>
    </source>
</evidence>
<dbReference type="Gene3D" id="2.160.20.10">
    <property type="entry name" value="Single-stranded right-handed beta-helix, Pectin lyase-like"/>
    <property type="match status" value="1"/>
</dbReference>
<organism evidence="6">
    <name type="scientific">uncultured Desulfobacterium sp</name>
    <dbReference type="NCBI Taxonomy" id="201089"/>
    <lineage>
        <taxon>Bacteria</taxon>
        <taxon>Pseudomonadati</taxon>
        <taxon>Thermodesulfobacteriota</taxon>
        <taxon>Desulfobacteria</taxon>
        <taxon>Desulfobacterales</taxon>
        <taxon>Desulfobacteriaceae</taxon>
        <taxon>Desulfobacterium</taxon>
        <taxon>environmental samples</taxon>
    </lineage>
</organism>
<dbReference type="SMART" id="SM00912">
    <property type="entry name" value="Haemagg_act"/>
    <property type="match status" value="1"/>
</dbReference>
<dbReference type="InterPro" id="IPR011050">
    <property type="entry name" value="Pectin_lyase_fold/virulence"/>
</dbReference>
<accession>E1YK32</accession>
<name>E1YK32_9BACT</name>
<dbReference type="Pfam" id="PF05860">
    <property type="entry name" value="TPS"/>
    <property type="match status" value="1"/>
</dbReference>
<evidence type="ECO:0000259" key="5">
    <source>
        <dbReference type="SMART" id="SM00912"/>
    </source>
</evidence>
<evidence type="ECO:0000256" key="4">
    <source>
        <dbReference type="SAM" id="MobiDB-lite"/>
    </source>
</evidence>
<evidence type="ECO:0000256" key="1">
    <source>
        <dbReference type="ARBA" id="ARBA00004613"/>
    </source>
</evidence>
<dbReference type="NCBIfam" id="TIGR01901">
    <property type="entry name" value="adhes_NPXG"/>
    <property type="match status" value="1"/>
</dbReference>
<dbReference type="InterPro" id="IPR021026">
    <property type="entry name" value="Filamn_hemagglutn_DUF3739"/>
</dbReference>
<keyword evidence="2" id="KW-0964">Secreted</keyword>
<reference evidence="6" key="1">
    <citation type="journal article" date="2011" name="Environ. Microbiol.">
        <title>Genomic insights into the metabolic potential of the polycyclic aromatic hydrocarbon degrading sulfate-reducing Deltaproteobacterium N47.</title>
        <authorList>
            <person name="Bergmann F."/>
            <person name="Selesi D."/>
            <person name="Weinmaier T."/>
            <person name="Tischler P."/>
            <person name="Rattei T."/>
            <person name="Meckenstock R.U."/>
        </authorList>
    </citation>
    <scope>NUCLEOTIDE SEQUENCE</scope>
</reference>